<dbReference type="InterPro" id="IPR054015">
    <property type="entry name" value="ExsA-like_N"/>
</dbReference>
<evidence type="ECO:0000259" key="4">
    <source>
        <dbReference type="PROSITE" id="PS01124"/>
    </source>
</evidence>
<feature type="domain" description="HTH araC/xylS-type" evidence="4">
    <location>
        <begin position="188"/>
        <end position="286"/>
    </location>
</feature>
<dbReference type="Gene3D" id="1.10.10.60">
    <property type="entry name" value="Homeodomain-like"/>
    <property type="match status" value="1"/>
</dbReference>
<keyword evidence="2" id="KW-0238">DNA-binding</keyword>
<evidence type="ECO:0000256" key="1">
    <source>
        <dbReference type="ARBA" id="ARBA00023015"/>
    </source>
</evidence>
<dbReference type="InterPro" id="IPR020449">
    <property type="entry name" value="Tscrpt_reg_AraC-type_HTH"/>
</dbReference>
<keyword evidence="1" id="KW-0805">Transcription regulation</keyword>
<dbReference type="SMART" id="SM00342">
    <property type="entry name" value="HTH_ARAC"/>
    <property type="match status" value="1"/>
</dbReference>
<dbReference type="PROSITE" id="PS01124">
    <property type="entry name" value="HTH_ARAC_FAMILY_2"/>
    <property type="match status" value="1"/>
</dbReference>
<evidence type="ECO:0000256" key="2">
    <source>
        <dbReference type="ARBA" id="ARBA00023125"/>
    </source>
</evidence>
<dbReference type="InterPro" id="IPR009057">
    <property type="entry name" value="Homeodomain-like_sf"/>
</dbReference>
<evidence type="ECO:0000313" key="5">
    <source>
        <dbReference type="EMBL" id="RAI75134.1"/>
    </source>
</evidence>
<dbReference type="SUPFAM" id="SSF46689">
    <property type="entry name" value="Homeodomain-like"/>
    <property type="match status" value="2"/>
</dbReference>
<reference evidence="5 6" key="1">
    <citation type="submission" date="2018-06" db="EMBL/GenBank/DDBJ databases">
        <title>Spirosoma sp. HMF3257 Genome sequencing and assembly.</title>
        <authorList>
            <person name="Kang H."/>
            <person name="Cha I."/>
            <person name="Kim H."/>
            <person name="Kang J."/>
            <person name="Joh K."/>
        </authorList>
    </citation>
    <scope>NUCLEOTIDE SEQUENCE [LARGE SCALE GENOMIC DNA]</scope>
    <source>
        <strain evidence="5 6">HMF3257</strain>
    </source>
</reference>
<dbReference type="Pfam" id="PF22200">
    <property type="entry name" value="ExsA_N"/>
    <property type="match status" value="1"/>
</dbReference>
<proteinExistence type="predicted"/>
<dbReference type="GO" id="GO:0003700">
    <property type="term" value="F:DNA-binding transcription factor activity"/>
    <property type="evidence" value="ECO:0007669"/>
    <property type="project" value="InterPro"/>
</dbReference>
<name>A0A327NMK8_9BACT</name>
<protein>
    <recommendedName>
        <fullName evidence="4">HTH araC/xylS-type domain-containing protein</fullName>
    </recommendedName>
</protein>
<dbReference type="RefSeq" id="WP_111343205.1">
    <property type="nucleotide sequence ID" value="NZ_QLII01000001.1"/>
</dbReference>
<keyword evidence="3" id="KW-0804">Transcription</keyword>
<gene>
    <name evidence="5" type="ORF">HMF3257_14695</name>
</gene>
<sequence length="296" mass="34942">MTNVYDFLKYQPETYRQLVGKDLLMAYYDCPQSRQRDEIFTHHCYLTFSVSGSKWIHRQGKTWLFSAGNLEFCKKGGFIQEVFLDKGYRAVTFYVPDVYLKQLIQNFRHFYRGQPTTNQATEPIIELAMNETSTGFIQTLLNFFEQELSPTETILEERFREFFYSLLINPDNHTFVAYLNSLTDRPHTSLYEVMESNYMYNLSLEEYARIANRSLATFKREFKKLFVTTPAQWLMQKRLDYALALLNTTQKSISDIVFESGFENSSHFSRVFKDKFGASPLHYRKQKPLQTEAGRP</sequence>
<dbReference type="Proteomes" id="UP000249016">
    <property type="component" value="Unassembled WGS sequence"/>
</dbReference>
<dbReference type="OrthoDB" id="4480133at2"/>
<evidence type="ECO:0000256" key="3">
    <source>
        <dbReference type="ARBA" id="ARBA00023163"/>
    </source>
</evidence>
<comment type="caution">
    <text evidence="5">The sequence shown here is derived from an EMBL/GenBank/DDBJ whole genome shotgun (WGS) entry which is preliminary data.</text>
</comment>
<dbReference type="InterPro" id="IPR018060">
    <property type="entry name" value="HTH_AraC"/>
</dbReference>
<dbReference type="PRINTS" id="PR00032">
    <property type="entry name" value="HTHARAC"/>
</dbReference>
<dbReference type="EMBL" id="QLII01000001">
    <property type="protein sequence ID" value="RAI75134.1"/>
    <property type="molecule type" value="Genomic_DNA"/>
</dbReference>
<dbReference type="Pfam" id="PF12833">
    <property type="entry name" value="HTH_18"/>
    <property type="match status" value="1"/>
</dbReference>
<dbReference type="AlphaFoldDB" id="A0A327NMK8"/>
<keyword evidence="6" id="KW-1185">Reference proteome</keyword>
<accession>A0A327NMK8</accession>
<dbReference type="PANTHER" id="PTHR43280">
    <property type="entry name" value="ARAC-FAMILY TRANSCRIPTIONAL REGULATOR"/>
    <property type="match status" value="1"/>
</dbReference>
<organism evidence="5 6">
    <name type="scientific">Spirosoma telluris</name>
    <dbReference type="NCBI Taxonomy" id="2183553"/>
    <lineage>
        <taxon>Bacteria</taxon>
        <taxon>Pseudomonadati</taxon>
        <taxon>Bacteroidota</taxon>
        <taxon>Cytophagia</taxon>
        <taxon>Cytophagales</taxon>
        <taxon>Cytophagaceae</taxon>
        <taxon>Spirosoma</taxon>
    </lineage>
</organism>
<evidence type="ECO:0000313" key="6">
    <source>
        <dbReference type="Proteomes" id="UP000249016"/>
    </source>
</evidence>
<dbReference type="PANTHER" id="PTHR43280:SF2">
    <property type="entry name" value="HTH-TYPE TRANSCRIPTIONAL REGULATOR EXSA"/>
    <property type="match status" value="1"/>
</dbReference>
<dbReference type="GO" id="GO:0043565">
    <property type="term" value="F:sequence-specific DNA binding"/>
    <property type="evidence" value="ECO:0007669"/>
    <property type="project" value="InterPro"/>
</dbReference>